<keyword evidence="3" id="KW-0238">DNA-binding</keyword>
<feature type="domain" description="HTH lysR-type" evidence="5">
    <location>
        <begin position="6"/>
        <end position="63"/>
    </location>
</feature>
<evidence type="ECO:0000256" key="3">
    <source>
        <dbReference type="ARBA" id="ARBA00023125"/>
    </source>
</evidence>
<accession>A0A4R3JFA4</accession>
<dbReference type="OrthoDB" id="9794694at2"/>
<dbReference type="SUPFAM" id="SSF46785">
    <property type="entry name" value="Winged helix' DNA-binding domain"/>
    <property type="match status" value="1"/>
</dbReference>
<dbReference type="Gene3D" id="1.10.10.10">
    <property type="entry name" value="Winged helix-like DNA-binding domain superfamily/Winged helix DNA-binding domain"/>
    <property type="match status" value="1"/>
</dbReference>
<dbReference type="InterPro" id="IPR036388">
    <property type="entry name" value="WH-like_DNA-bd_sf"/>
</dbReference>
<dbReference type="GO" id="GO:0006351">
    <property type="term" value="P:DNA-templated transcription"/>
    <property type="evidence" value="ECO:0007669"/>
    <property type="project" value="TreeGrafter"/>
</dbReference>
<dbReference type="InterPro" id="IPR005119">
    <property type="entry name" value="LysR_subst-bd"/>
</dbReference>
<dbReference type="InterPro" id="IPR058163">
    <property type="entry name" value="LysR-type_TF_proteobact-type"/>
</dbReference>
<keyword evidence="7" id="KW-1185">Reference proteome</keyword>
<dbReference type="PANTHER" id="PTHR30537:SF26">
    <property type="entry name" value="GLYCINE CLEAVAGE SYSTEM TRANSCRIPTIONAL ACTIVATOR"/>
    <property type="match status" value="1"/>
</dbReference>
<dbReference type="SUPFAM" id="SSF53850">
    <property type="entry name" value="Periplasmic binding protein-like II"/>
    <property type="match status" value="1"/>
</dbReference>
<evidence type="ECO:0000259" key="5">
    <source>
        <dbReference type="PROSITE" id="PS50931"/>
    </source>
</evidence>
<name>A0A4R3JFA4_9PROT</name>
<dbReference type="GO" id="GO:0003700">
    <property type="term" value="F:DNA-binding transcription factor activity"/>
    <property type="evidence" value="ECO:0007669"/>
    <property type="project" value="InterPro"/>
</dbReference>
<keyword evidence="4" id="KW-0804">Transcription</keyword>
<evidence type="ECO:0000256" key="4">
    <source>
        <dbReference type="ARBA" id="ARBA00023163"/>
    </source>
</evidence>
<evidence type="ECO:0000313" key="7">
    <source>
        <dbReference type="Proteomes" id="UP000295304"/>
    </source>
</evidence>
<organism evidence="6 7">
    <name type="scientific">Varunaivibrio sulfuroxidans</name>
    <dbReference type="NCBI Taxonomy" id="1773489"/>
    <lineage>
        <taxon>Bacteria</taxon>
        <taxon>Pseudomonadati</taxon>
        <taxon>Pseudomonadota</taxon>
        <taxon>Alphaproteobacteria</taxon>
        <taxon>Rhodospirillales</taxon>
        <taxon>Magnetovibrionaceae</taxon>
        <taxon>Varunaivibrio</taxon>
    </lineage>
</organism>
<reference evidence="6 7" key="1">
    <citation type="submission" date="2019-03" db="EMBL/GenBank/DDBJ databases">
        <title>Genomic Encyclopedia of Type Strains, Phase IV (KMG-IV): sequencing the most valuable type-strain genomes for metagenomic binning, comparative biology and taxonomic classification.</title>
        <authorList>
            <person name="Goeker M."/>
        </authorList>
    </citation>
    <scope>NUCLEOTIDE SEQUENCE [LARGE SCALE GENOMIC DNA]</scope>
    <source>
        <strain evidence="6 7">DSM 101688</strain>
    </source>
</reference>
<evidence type="ECO:0000313" key="6">
    <source>
        <dbReference type="EMBL" id="TCS64778.1"/>
    </source>
</evidence>
<dbReference type="Proteomes" id="UP000295304">
    <property type="component" value="Unassembled WGS sequence"/>
</dbReference>
<dbReference type="FunFam" id="1.10.10.10:FF:000038">
    <property type="entry name" value="Glycine cleavage system transcriptional activator"/>
    <property type="match status" value="1"/>
</dbReference>
<dbReference type="PANTHER" id="PTHR30537">
    <property type="entry name" value="HTH-TYPE TRANSCRIPTIONAL REGULATOR"/>
    <property type="match status" value="1"/>
</dbReference>
<sequence length="299" mass="33038">MPRLLPPLKQLRTFEAAARHLSFTRAAEELGVTQAAVSHQIKTLEDQLGLPLFRRLKKTLLLTDAGQTLFPAVSAALDDLADALEHVRAQDAGGVLNITTLPSIATKWLVPKLGRFRRRHPDIDVRLSTDYEIVDLERTGYDLAIRYGKGEWPGCVAWPLLQEEMSPVCSPSLLEGDIPLDKPEDLARHTLLQDAGIDWRLWFEAADVRCDHPERGPWFLDSGLAVQAAVEGQGVLLGRSTLVADDLASGRLVKPFDISLPAEYAYYVVCPRARADRPKIKAFVEWIRGEVAGPAIAAP</sequence>
<dbReference type="InterPro" id="IPR036390">
    <property type="entry name" value="WH_DNA-bd_sf"/>
</dbReference>
<comment type="caution">
    <text evidence="6">The sequence shown here is derived from an EMBL/GenBank/DDBJ whole genome shotgun (WGS) entry which is preliminary data.</text>
</comment>
<dbReference type="Pfam" id="PF00126">
    <property type="entry name" value="HTH_1"/>
    <property type="match status" value="1"/>
</dbReference>
<dbReference type="NCBIfam" id="NF008352">
    <property type="entry name" value="PRK11139.1"/>
    <property type="match status" value="1"/>
</dbReference>
<evidence type="ECO:0000256" key="2">
    <source>
        <dbReference type="ARBA" id="ARBA00023015"/>
    </source>
</evidence>
<dbReference type="PRINTS" id="PR00039">
    <property type="entry name" value="HTHLYSR"/>
</dbReference>
<dbReference type="AlphaFoldDB" id="A0A4R3JFA4"/>
<dbReference type="EMBL" id="SLZW01000001">
    <property type="protein sequence ID" value="TCS64778.1"/>
    <property type="molecule type" value="Genomic_DNA"/>
</dbReference>
<comment type="similarity">
    <text evidence="1">Belongs to the LysR transcriptional regulatory family.</text>
</comment>
<dbReference type="PROSITE" id="PS50931">
    <property type="entry name" value="HTH_LYSR"/>
    <property type="match status" value="1"/>
</dbReference>
<dbReference type="RefSeq" id="WP_132937534.1">
    <property type="nucleotide sequence ID" value="NZ_CP119676.1"/>
</dbReference>
<protein>
    <submittedName>
        <fullName evidence="6">LysR family transcriptional regulator</fullName>
    </submittedName>
</protein>
<dbReference type="Pfam" id="PF03466">
    <property type="entry name" value="LysR_substrate"/>
    <property type="match status" value="1"/>
</dbReference>
<keyword evidence="2" id="KW-0805">Transcription regulation</keyword>
<evidence type="ECO:0000256" key="1">
    <source>
        <dbReference type="ARBA" id="ARBA00009437"/>
    </source>
</evidence>
<dbReference type="FunFam" id="3.40.190.10:FF:000017">
    <property type="entry name" value="Glycine cleavage system transcriptional activator"/>
    <property type="match status" value="1"/>
</dbReference>
<dbReference type="CDD" id="cd08432">
    <property type="entry name" value="PBP2_GcdR_TrpI_HvrB_AmpR_like"/>
    <property type="match status" value="1"/>
</dbReference>
<dbReference type="GO" id="GO:0043565">
    <property type="term" value="F:sequence-specific DNA binding"/>
    <property type="evidence" value="ECO:0007669"/>
    <property type="project" value="TreeGrafter"/>
</dbReference>
<proteinExistence type="inferred from homology"/>
<gene>
    <name evidence="6" type="ORF">EDD55_101107</name>
</gene>
<dbReference type="InterPro" id="IPR000847">
    <property type="entry name" value="LysR_HTH_N"/>
</dbReference>
<dbReference type="Gene3D" id="3.40.190.10">
    <property type="entry name" value="Periplasmic binding protein-like II"/>
    <property type="match status" value="2"/>
</dbReference>